<feature type="transmembrane region" description="Helical" evidence="1">
    <location>
        <begin position="21"/>
        <end position="41"/>
    </location>
</feature>
<dbReference type="AlphaFoldDB" id="A0A411X1U7"/>
<reference evidence="3" key="3">
    <citation type="submission" date="2022-12" db="EMBL/GenBank/DDBJ databases">
        <authorList>
            <person name="Sun Q."/>
            <person name="Kim S."/>
        </authorList>
    </citation>
    <scope>NUCLEOTIDE SEQUENCE</scope>
    <source>
        <strain evidence="3">KCTC 12343</strain>
    </source>
</reference>
<dbReference type="PANTHER" id="PTHR14969">
    <property type="entry name" value="SPHINGOSINE-1-PHOSPHATE PHOSPHOHYDROLASE"/>
    <property type="match status" value="1"/>
</dbReference>
<dbReference type="PANTHER" id="PTHR14969:SF13">
    <property type="entry name" value="AT30094P"/>
    <property type="match status" value="1"/>
</dbReference>
<keyword evidence="1" id="KW-1133">Transmembrane helix</keyword>
<evidence type="ECO:0000313" key="5">
    <source>
        <dbReference type="Proteomes" id="UP000292307"/>
    </source>
</evidence>
<accession>A0A411X1U7</accession>
<feature type="transmembrane region" description="Helical" evidence="1">
    <location>
        <begin position="76"/>
        <end position="100"/>
    </location>
</feature>
<feature type="transmembrane region" description="Helical" evidence="1">
    <location>
        <begin position="107"/>
        <end position="126"/>
    </location>
</feature>
<feature type="transmembrane region" description="Helical" evidence="1">
    <location>
        <begin position="207"/>
        <end position="228"/>
    </location>
</feature>
<proteinExistence type="predicted"/>
<feature type="transmembrane region" description="Helical" evidence="1">
    <location>
        <begin position="146"/>
        <end position="169"/>
    </location>
</feature>
<evidence type="ECO:0000313" key="3">
    <source>
        <dbReference type="EMBL" id="GGY56690.1"/>
    </source>
</evidence>
<dbReference type="InterPro" id="IPR000326">
    <property type="entry name" value="PAP2/HPO"/>
</dbReference>
<reference evidence="4 5" key="2">
    <citation type="submission" date="2019-02" db="EMBL/GenBank/DDBJ databases">
        <title>Draft Genome Sequences of Six Type Strains of the Genus Massilia.</title>
        <authorList>
            <person name="Miess H."/>
            <person name="Frediansyhah A."/>
            <person name="Gross H."/>
        </authorList>
    </citation>
    <scope>NUCLEOTIDE SEQUENCE [LARGE SCALE GENOMIC DNA]</scope>
    <source>
        <strain evidence="4 5">DSM 17472</strain>
    </source>
</reference>
<dbReference type="CDD" id="cd03392">
    <property type="entry name" value="PAP2_like_2"/>
    <property type="match status" value="1"/>
</dbReference>
<evidence type="ECO:0000256" key="1">
    <source>
        <dbReference type="SAM" id="Phobius"/>
    </source>
</evidence>
<protein>
    <submittedName>
        <fullName evidence="3">Phosphatase PAP2 family protein</fullName>
    </submittedName>
</protein>
<dbReference type="RefSeq" id="WP_131146941.1">
    <property type="nucleotide sequence ID" value="NZ_BMWV01000011.1"/>
</dbReference>
<keyword evidence="1" id="KW-0812">Transmembrane</keyword>
<feature type="domain" description="Phosphatidic acid phosphatase type 2/haloperoxidase" evidence="2">
    <location>
        <begin position="109"/>
        <end position="222"/>
    </location>
</feature>
<organism evidence="3 6">
    <name type="scientific">Pseudoduganella albidiflava</name>
    <dbReference type="NCBI Taxonomy" id="321983"/>
    <lineage>
        <taxon>Bacteria</taxon>
        <taxon>Pseudomonadati</taxon>
        <taxon>Pseudomonadota</taxon>
        <taxon>Betaproteobacteria</taxon>
        <taxon>Burkholderiales</taxon>
        <taxon>Oxalobacteraceae</taxon>
        <taxon>Telluria group</taxon>
        <taxon>Pseudoduganella</taxon>
    </lineage>
</organism>
<sequence length="238" mass="26329">MNQTMYSRLLRFLAARLTPGGEFGLHLTAGLALLVSAVAMFREIAEAVGEQDDVARFDVHLAEWFNTHAFEPLTTIMLAITHSHGIVGMSIASSLLALWFWRRKAQYWLLCVVIAAPGGMLINVLLKNVYARPRPMFEEPLLTLATYSFPSGHTAASTLFYGLIASYIVTTSPSWRRRCTAMVAAAIMVLLVAFSRVYLGAHYVSDVLGAMAYSAGWLAVCIAAVSTLRRRRLARRDE</sequence>
<dbReference type="Pfam" id="PF01569">
    <property type="entry name" value="PAP2"/>
    <property type="match status" value="1"/>
</dbReference>
<dbReference type="Gene3D" id="1.20.144.10">
    <property type="entry name" value="Phosphatidic acid phosphatase type 2/haloperoxidase"/>
    <property type="match status" value="2"/>
</dbReference>
<name>A0A411X1U7_9BURK</name>
<evidence type="ECO:0000313" key="4">
    <source>
        <dbReference type="EMBL" id="QBI02832.1"/>
    </source>
</evidence>
<dbReference type="InterPro" id="IPR036938">
    <property type="entry name" value="PAP2/HPO_sf"/>
</dbReference>
<keyword evidence="1" id="KW-0472">Membrane</keyword>
<dbReference type="SMART" id="SM00014">
    <property type="entry name" value="acidPPc"/>
    <property type="match status" value="1"/>
</dbReference>
<evidence type="ECO:0000313" key="6">
    <source>
        <dbReference type="Proteomes" id="UP000628442"/>
    </source>
</evidence>
<dbReference type="OrthoDB" id="9780918at2"/>
<keyword evidence="5" id="KW-1185">Reference proteome</keyword>
<dbReference type="SUPFAM" id="SSF48317">
    <property type="entry name" value="Acid phosphatase/Vanadium-dependent haloperoxidase"/>
    <property type="match status" value="1"/>
</dbReference>
<gene>
    <name evidence="4" type="ORF">EYF70_19765</name>
    <name evidence="3" type="ORF">GCM10007387_44030</name>
</gene>
<feature type="transmembrane region" description="Helical" evidence="1">
    <location>
        <begin position="181"/>
        <end position="201"/>
    </location>
</feature>
<dbReference type="EMBL" id="BMWV01000011">
    <property type="protein sequence ID" value="GGY56690.1"/>
    <property type="molecule type" value="Genomic_DNA"/>
</dbReference>
<dbReference type="Proteomes" id="UP000628442">
    <property type="component" value="Unassembled WGS sequence"/>
</dbReference>
<dbReference type="EMBL" id="CP036401">
    <property type="protein sequence ID" value="QBI02832.1"/>
    <property type="molecule type" value="Genomic_DNA"/>
</dbReference>
<reference evidence="3" key="1">
    <citation type="journal article" date="2014" name="Int. J. Syst. Evol. Microbiol.">
        <title>Complete genome sequence of Corynebacterium casei LMG S-19264T (=DSM 44701T), isolated from a smear-ripened cheese.</title>
        <authorList>
            <consortium name="US DOE Joint Genome Institute (JGI-PGF)"/>
            <person name="Walter F."/>
            <person name="Albersmeier A."/>
            <person name="Kalinowski J."/>
            <person name="Ruckert C."/>
        </authorList>
    </citation>
    <scope>NUCLEOTIDE SEQUENCE</scope>
    <source>
        <strain evidence="3">KCTC 12343</strain>
    </source>
</reference>
<evidence type="ECO:0000259" key="2">
    <source>
        <dbReference type="SMART" id="SM00014"/>
    </source>
</evidence>
<dbReference type="Proteomes" id="UP000292307">
    <property type="component" value="Chromosome"/>
</dbReference>